<reference evidence="2 3" key="1">
    <citation type="journal article" date="2011" name="Proc. Natl. Acad. Sci. U.S.A.">
        <title>Comparative genomics of xylose-fermenting fungi for enhanced biofuel production.</title>
        <authorList>
            <person name="Wohlbach D.J."/>
            <person name="Kuo A."/>
            <person name="Sato T.K."/>
            <person name="Potts K.M."/>
            <person name="Salamov A.A."/>
            <person name="LaButti K.M."/>
            <person name="Sun H."/>
            <person name="Clum A."/>
            <person name="Pangilinan J.L."/>
            <person name="Lindquist E.A."/>
            <person name="Lucas S."/>
            <person name="Lapidus A."/>
            <person name="Jin M."/>
            <person name="Gunawan C."/>
            <person name="Balan V."/>
            <person name="Dale B.E."/>
            <person name="Jeffries T.W."/>
            <person name="Zinkel R."/>
            <person name="Barry K.W."/>
            <person name="Grigoriev I.V."/>
            <person name="Gasch A.P."/>
        </authorList>
    </citation>
    <scope>NUCLEOTIDE SEQUENCE [LARGE SCALE GENOMIC DNA]</scope>
    <source>
        <strain evidence="3">NRRL Y-27907 / 11-Y1</strain>
    </source>
</reference>
<proteinExistence type="predicted"/>
<dbReference type="STRING" id="619300.G3AV68"/>
<sequence>MTSPVSYANAAANGAISTVDIDTKSKQEVEAVTESLANTSVEDSSATTEESTEVKEETDDTTKESDSVSSSPSKEKAPKKNLLPAPVPAKSAWGQQKFIKPITNRWVPINAKVILPNTRGKSQQQPRRKKSANASQKTNAKKQGKDGKKKLHLSHQVIPMLVLKNQLVSRPRKNLKTNKLNRLNHNNKARPTVRHLTKTTKSSTNKSLIDVTTTNNNNNNNQMEVTTTDNIKRDTVTQINNNNNNNNNKLHNNRNNQYSQTHNLLNKFQVSSTLNHLFLNLHSKTLTTANSGRNNTKMANTVGTEITVATTIVTVTNNHQ</sequence>
<dbReference type="OrthoDB" id="4026735at2759"/>
<dbReference type="eggNOG" id="KOG2590">
    <property type="taxonomic scope" value="Eukaryota"/>
</dbReference>
<organism evidence="3">
    <name type="scientific">Spathaspora passalidarum (strain NRRL Y-27907 / 11-Y1)</name>
    <dbReference type="NCBI Taxonomy" id="619300"/>
    <lineage>
        <taxon>Eukaryota</taxon>
        <taxon>Fungi</taxon>
        <taxon>Dikarya</taxon>
        <taxon>Ascomycota</taxon>
        <taxon>Saccharomycotina</taxon>
        <taxon>Pichiomycetes</taxon>
        <taxon>Debaryomycetaceae</taxon>
        <taxon>Spathaspora</taxon>
    </lineage>
</organism>
<feature type="region of interest" description="Disordered" evidence="1">
    <location>
        <begin position="30"/>
        <end position="88"/>
    </location>
</feature>
<feature type="region of interest" description="Disordered" evidence="1">
    <location>
        <begin position="197"/>
        <end position="223"/>
    </location>
</feature>
<keyword evidence="3" id="KW-1185">Reference proteome</keyword>
<dbReference type="RefSeq" id="XP_007377637.1">
    <property type="nucleotide sequence ID" value="XM_007377575.1"/>
</dbReference>
<dbReference type="KEGG" id="spaa:SPAPADRAFT_63491"/>
<feature type="compositionally biased region" description="Basic residues" evidence="1">
    <location>
        <begin position="139"/>
        <end position="151"/>
    </location>
</feature>
<dbReference type="AlphaFoldDB" id="G3AV68"/>
<dbReference type="GeneID" id="18874778"/>
<accession>G3AV68</accession>
<name>G3AV68_SPAPN</name>
<dbReference type="HOGENOM" id="CLU_869241_0_0_1"/>
<dbReference type="InParanoid" id="G3AV68"/>
<feature type="compositionally biased region" description="Low complexity" evidence="1">
    <location>
        <begin position="39"/>
        <end position="49"/>
    </location>
</feature>
<feature type="compositionally biased region" description="Low complexity" evidence="1">
    <location>
        <begin position="199"/>
        <end position="221"/>
    </location>
</feature>
<evidence type="ECO:0000313" key="2">
    <source>
        <dbReference type="EMBL" id="EGW29871.1"/>
    </source>
</evidence>
<evidence type="ECO:0000313" key="3">
    <source>
        <dbReference type="Proteomes" id="UP000000709"/>
    </source>
</evidence>
<feature type="region of interest" description="Disordered" evidence="1">
    <location>
        <begin position="115"/>
        <end position="151"/>
    </location>
</feature>
<protein>
    <submittedName>
        <fullName evidence="2">Uncharacterized protein</fullName>
    </submittedName>
</protein>
<dbReference type="EMBL" id="GL996506">
    <property type="protein sequence ID" value="EGW29871.1"/>
    <property type="molecule type" value="Genomic_DNA"/>
</dbReference>
<feature type="compositionally biased region" description="Basic and acidic residues" evidence="1">
    <location>
        <begin position="52"/>
        <end position="66"/>
    </location>
</feature>
<dbReference type="Proteomes" id="UP000000709">
    <property type="component" value="Unassembled WGS sequence"/>
</dbReference>
<evidence type="ECO:0000256" key="1">
    <source>
        <dbReference type="SAM" id="MobiDB-lite"/>
    </source>
</evidence>
<gene>
    <name evidence="2" type="ORF">SPAPADRAFT_63491</name>
</gene>